<accession>A0ABU8B5U5</accession>
<gene>
    <name evidence="3" type="ORF">V1286_001445</name>
</gene>
<keyword evidence="2" id="KW-1133">Transmembrane helix</keyword>
<sequence>MPLARYFLYVGGILLTLVFVLDACLTGLPVIERSHANSSVIRIHSDRKWPERIVFDTTLPTIVPAPTAIVEGRVASPATASGVSIKEREREAFALMQPSDAKRLEPSNPRRRELKPQRPRKIVKRHVTPHPVLVARQPRFGWFGNTIW</sequence>
<keyword evidence="2" id="KW-0812">Transmembrane</keyword>
<comment type="caution">
    <text evidence="3">The sequence shown here is derived from an EMBL/GenBank/DDBJ whole genome shotgun (WGS) entry which is preliminary data.</text>
</comment>
<dbReference type="RefSeq" id="WP_334478492.1">
    <property type="nucleotide sequence ID" value="NZ_JAZHRV010000001.1"/>
</dbReference>
<proteinExistence type="predicted"/>
<evidence type="ECO:0000256" key="2">
    <source>
        <dbReference type="SAM" id="Phobius"/>
    </source>
</evidence>
<organism evidence="3 4">
    <name type="scientific">Bradyrhizobium algeriense</name>
    <dbReference type="NCBI Taxonomy" id="634784"/>
    <lineage>
        <taxon>Bacteria</taxon>
        <taxon>Pseudomonadati</taxon>
        <taxon>Pseudomonadota</taxon>
        <taxon>Alphaproteobacteria</taxon>
        <taxon>Hyphomicrobiales</taxon>
        <taxon>Nitrobacteraceae</taxon>
        <taxon>Bradyrhizobium</taxon>
    </lineage>
</organism>
<keyword evidence="4" id="KW-1185">Reference proteome</keyword>
<evidence type="ECO:0008006" key="5">
    <source>
        <dbReference type="Google" id="ProtNLM"/>
    </source>
</evidence>
<feature type="transmembrane region" description="Helical" evidence="2">
    <location>
        <begin position="6"/>
        <end position="31"/>
    </location>
</feature>
<feature type="region of interest" description="Disordered" evidence="1">
    <location>
        <begin position="96"/>
        <end position="120"/>
    </location>
</feature>
<feature type="compositionally biased region" description="Basic and acidic residues" evidence="1">
    <location>
        <begin position="100"/>
        <end position="116"/>
    </location>
</feature>
<protein>
    <recommendedName>
        <fullName evidence="5">Transmembrane protein</fullName>
    </recommendedName>
</protein>
<keyword evidence="2" id="KW-0472">Membrane</keyword>
<name>A0ABU8B5U5_9BRAD</name>
<reference evidence="3 4" key="1">
    <citation type="submission" date="2024-02" db="EMBL/GenBank/DDBJ databases">
        <title>Adaptive strategies in a cosmopolitan and abundant soil bacterium.</title>
        <authorList>
            <person name="Carini P."/>
        </authorList>
    </citation>
    <scope>NUCLEOTIDE SEQUENCE [LARGE SCALE GENOMIC DNA]</scope>
    <source>
        <strain evidence="3 4">AZCC 1608</strain>
    </source>
</reference>
<dbReference type="EMBL" id="JAZHRV010000001">
    <property type="protein sequence ID" value="MEH2553916.1"/>
    <property type="molecule type" value="Genomic_DNA"/>
</dbReference>
<evidence type="ECO:0000313" key="4">
    <source>
        <dbReference type="Proteomes" id="UP001364224"/>
    </source>
</evidence>
<evidence type="ECO:0000256" key="1">
    <source>
        <dbReference type="SAM" id="MobiDB-lite"/>
    </source>
</evidence>
<dbReference type="Proteomes" id="UP001364224">
    <property type="component" value="Unassembled WGS sequence"/>
</dbReference>
<evidence type="ECO:0000313" key="3">
    <source>
        <dbReference type="EMBL" id="MEH2553916.1"/>
    </source>
</evidence>